<dbReference type="AlphaFoldDB" id="A0A0G4HKF9"/>
<reference evidence="2" key="1">
    <citation type="submission" date="2014-11" db="EMBL/GenBank/DDBJ databases">
        <authorList>
            <person name="Otto D Thomas"/>
            <person name="Naeem Raeece"/>
        </authorList>
    </citation>
    <scope>NUCLEOTIDE SEQUENCE</scope>
</reference>
<feature type="chain" id="PRO_5005191679" description="Disintegrin domain-containing protein" evidence="1">
    <location>
        <begin position="22"/>
        <end position="172"/>
    </location>
</feature>
<dbReference type="EMBL" id="CDMZ01002949">
    <property type="protein sequence ID" value="CEM44532.1"/>
    <property type="molecule type" value="Genomic_DNA"/>
</dbReference>
<gene>
    <name evidence="2" type="ORF">Cvel_7196</name>
</gene>
<protein>
    <recommendedName>
        <fullName evidence="3">Disintegrin domain-containing protein</fullName>
    </recommendedName>
</protein>
<feature type="signal peptide" evidence="1">
    <location>
        <begin position="1"/>
        <end position="21"/>
    </location>
</feature>
<organism evidence="2">
    <name type="scientific">Chromera velia CCMP2878</name>
    <dbReference type="NCBI Taxonomy" id="1169474"/>
    <lineage>
        <taxon>Eukaryota</taxon>
        <taxon>Sar</taxon>
        <taxon>Alveolata</taxon>
        <taxon>Colpodellida</taxon>
        <taxon>Chromeraceae</taxon>
        <taxon>Chromera</taxon>
    </lineage>
</organism>
<dbReference type="VEuPathDB" id="CryptoDB:Cvel_7196"/>
<evidence type="ECO:0000313" key="2">
    <source>
        <dbReference type="EMBL" id="CEM44532.1"/>
    </source>
</evidence>
<sequence length="172" mass="18933">MTRVLLFCLTFVLFLWSPPEGGLPAVACGFPLPVKDAFDFSELDVKSKLNFTDLFRPEEIGSFHFPEGKLPEIDSDLLFAKMASFELFKKGPQKDGDKSRATCKRGEDCSDEGDCTDDTCEDGECALTPNDAKCDDQVDCTVDTCDLTNGCQFTAQDTNCDDKWTAPSTPVI</sequence>
<proteinExistence type="predicted"/>
<evidence type="ECO:0000256" key="1">
    <source>
        <dbReference type="SAM" id="SignalP"/>
    </source>
</evidence>
<accession>A0A0G4HKF9</accession>
<evidence type="ECO:0008006" key="3">
    <source>
        <dbReference type="Google" id="ProtNLM"/>
    </source>
</evidence>
<keyword evidence="1" id="KW-0732">Signal</keyword>
<name>A0A0G4HKF9_9ALVE</name>